<feature type="domain" description="DUF6542" evidence="3">
    <location>
        <begin position="59"/>
        <end position="174"/>
    </location>
</feature>
<dbReference type="Proteomes" id="UP000319103">
    <property type="component" value="Unassembled WGS sequence"/>
</dbReference>
<organism evidence="4 5">
    <name type="scientific">Kitasatospora acidiphila</name>
    <dbReference type="NCBI Taxonomy" id="2567942"/>
    <lineage>
        <taxon>Bacteria</taxon>
        <taxon>Bacillati</taxon>
        <taxon>Actinomycetota</taxon>
        <taxon>Actinomycetes</taxon>
        <taxon>Kitasatosporales</taxon>
        <taxon>Streptomycetaceae</taxon>
        <taxon>Kitasatospora</taxon>
    </lineage>
</organism>
<evidence type="ECO:0000313" key="5">
    <source>
        <dbReference type="Proteomes" id="UP000319103"/>
    </source>
</evidence>
<dbReference type="Pfam" id="PF20177">
    <property type="entry name" value="DUF6542"/>
    <property type="match status" value="1"/>
</dbReference>
<evidence type="ECO:0000256" key="1">
    <source>
        <dbReference type="SAM" id="MobiDB-lite"/>
    </source>
</evidence>
<dbReference type="OrthoDB" id="10017694at2"/>
<sequence length="178" mass="18472">MAGQRVRTPAGDATARGYAPAQRAAAEGAGARSEGGRPRQRAEGRRPVKAQARPFSGTAVLLAVGTPVAGGLIDELLGLGIGGWGLLFCSVVGFAGAAWVCSRAGWWWVLPAPPPIVLAVTAGTEYLAHSDKYQDGKAAAAGAAKWAIHGFPVMLYAMGAALLVIMVRVVRDRRSRRG</sequence>
<feature type="compositionally biased region" description="Low complexity" evidence="1">
    <location>
        <begin position="13"/>
        <end position="32"/>
    </location>
</feature>
<feature type="transmembrane region" description="Helical" evidence="2">
    <location>
        <begin position="148"/>
        <end position="170"/>
    </location>
</feature>
<proteinExistence type="predicted"/>
<protein>
    <recommendedName>
        <fullName evidence="3">DUF6542 domain-containing protein</fullName>
    </recommendedName>
</protein>
<feature type="region of interest" description="Disordered" evidence="1">
    <location>
        <begin position="1"/>
        <end position="50"/>
    </location>
</feature>
<comment type="caution">
    <text evidence="4">The sequence shown here is derived from an EMBL/GenBank/DDBJ whole genome shotgun (WGS) entry which is preliminary data.</text>
</comment>
<evidence type="ECO:0000313" key="4">
    <source>
        <dbReference type="EMBL" id="TQF04135.1"/>
    </source>
</evidence>
<evidence type="ECO:0000256" key="2">
    <source>
        <dbReference type="SAM" id="Phobius"/>
    </source>
</evidence>
<feature type="transmembrane region" description="Helical" evidence="2">
    <location>
        <begin position="107"/>
        <end position="128"/>
    </location>
</feature>
<reference evidence="4 5" key="1">
    <citation type="submission" date="2019-06" db="EMBL/GenBank/DDBJ databases">
        <title>Description of Kitasatospora acidophila sp. nov. isolated from pine grove soil, and reclassification of Streptomyces novaecaesareae to Kitasatospora novaeceasareae comb. nov.</title>
        <authorList>
            <person name="Kim M.J."/>
        </authorList>
    </citation>
    <scope>NUCLEOTIDE SEQUENCE [LARGE SCALE GENOMIC DNA]</scope>
    <source>
        <strain evidence="4 5">MMS16-CNU292</strain>
    </source>
</reference>
<feature type="compositionally biased region" description="Basic and acidic residues" evidence="1">
    <location>
        <begin position="34"/>
        <end position="46"/>
    </location>
</feature>
<dbReference type="EMBL" id="VIGB01000003">
    <property type="protein sequence ID" value="TQF04135.1"/>
    <property type="molecule type" value="Genomic_DNA"/>
</dbReference>
<evidence type="ECO:0000259" key="3">
    <source>
        <dbReference type="Pfam" id="PF20177"/>
    </source>
</evidence>
<dbReference type="AlphaFoldDB" id="A0A540W519"/>
<accession>A0A540W519</accession>
<feature type="transmembrane region" description="Helical" evidence="2">
    <location>
        <begin position="55"/>
        <end position="73"/>
    </location>
</feature>
<keyword evidence="2" id="KW-1133">Transmembrane helix</keyword>
<feature type="transmembrane region" description="Helical" evidence="2">
    <location>
        <begin position="79"/>
        <end position="100"/>
    </location>
</feature>
<keyword evidence="5" id="KW-1185">Reference proteome</keyword>
<dbReference type="RefSeq" id="WP_141634723.1">
    <property type="nucleotide sequence ID" value="NZ_VIGB01000003.1"/>
</dbReference>
<name>A0A540W519_9ACTN</name>
<gene>
    <name evidence="4" type="ORF">E6W39_20260</name>
</gene>
<keyword evidence="2" id="KW-0812">Transmembrane</keyword>
<keyword evidence="2" id="KW-0472">Membrane</keyword>
<dbReference type="InterPro" id="IPR046672">
    <property type="entry name" value="DUF6542"/>
</dbReference>